<reference evidence="5 6" key="1">
    <citation type="submission" date="2023-12" db="EMBL/GenBank/DDBJ databases">
        <title>A high-quality genome assembly for Dillenia turbinata (Dilleniales).</title>
        <authorList>
            <person name="Chanderbali A."/>
        </authorList>
    </citation>
    <scope>NUCLEOTIDE SEQUENCE [LARGE SCALE GENOMIC DNA]</scope>
    <source>
        <strain evidence="5">LSX21</strain>
        <tissue evidence="5">Leaf</tissue>
    </source>
</reference>
<evidence type="ECO:0000256" key="2">
    <source>
        <dbReference type="RuleBase" id="RU004328"/>
    </source>
</evidence>
<keyword evidence="4" id="KW-0732">Signal</keyword>
<evidence type="ECO:0000256" key="3">
    <source>
        <dbReference type="SAM" id="MobiDB-lite"/>
    </source>
</evidence>
<evidence type="ECO:0000256" key="1">
    <source>
        <dbReference type="ARBA" id="ARBA00007469"/>
    </source>
</evidence>
<dbReference type="GO" id="GO:0003723">
    <property type="term" value="F:RNA binding"/>
    <property type="evidence" value="ECO:0007669"/>
    <property type="project" value="InterPro"/>
</dbReference>
<feature type="region of interest" description="Disordered" evidence="3">
    <location>
        <begin position="192"/>
        <end position="222"/>
    </location>
</feature>
<dbReference type="Proteomes" id="UP001370490">
    <property type="component" value="Unassembled WGS sequence"/>
</dbReference>
<dbReference type="GO" id="GO:0005576">
    <property type="term" value="C:extracellular region"/>
    <property type="evidence" value="ECO:0007669"/>
    <property type="project" value="TreeGrafter"/>
</dbReference>
<dbReference type="AlphaFoldDB" id="A0AAN8VEF8"/>
<protein>
    <submittedName>
        <fullName evidence="5">Ribonuclease T2-like</fullName>
    </submittedName>
</protein>
<sequence length="222" mass="25455">MKMQKILFVTLIHLVILCVDAKWKLAIQWRATLCQSPSKPYCQRSILEKFTIHGIWDYNSCSTSGRQLTSQEIQQLKSNLKLSEVWLDRSNTTTGNEKFWERQWQKHGHCTNLSALVYFGTAVNVYNKFPILKYLQAEGIRPGSKFKVEDIHETIFRQGRFRPYVVCDANKLQELQICFDTPAFQGFDAVNCTTSSPPSPPSPPPPPKCEEEGQKMITLPKA</sequence>
<name>A0AAN8VEF8_9MAGN</name>
<dbReference type="SUPFAM" id="SSF55895">
    <property type="entry name" value="Ribonuclease Rh-like"/>
    <property type="match status" value="1"/>
</dbReference>
<evidence type="ECO:0000313" key="5">
    <source>
        <dbReference type="EMBL" id="KAK6928446.1"/>
    </source>
</evidence>
<accession>A0AAN8VEF8</accession>
<dbReference type="Pfam" id="PF00445">
    <property type="entry name" value="Ribonuclease_T2"/>
    <property type="match status" value="1"/>
</dbReference>
<comment type="similarity">
    <text evidence="1 2">Belongs to the RNase T2 family.</text>
</comment>
<dbReference type="PANTHER" id="PTHR11240:SF65">
    <property type="entry name" value="RIBONUCLEASE S-5-LIKE"/>
    <property type="match status" value="1"/>
</dbReference>
<dbReference type="InterPro" id="IPR036430">
    <property type="entry name" value="RNase_T2-like_sf"/>
</dbReference>
<proteinExistence type="inferred from homology"/>
<dbReference type="GO" id="GO:0033897">
    <property type="term" value="F:ribonuclease T2 activity"/>
    <property type="evidence" value="ECO:0007669"/>
    <property type="project" value="InterPro"/>
</dbReference>
<evidence type="ECO:0000313" key="6">
    <source>
        <dbReference type="Proteomes" id="UP001370490"/>
    </source>
</evidence>
<dbReference type="GO" id="GO:0006401">
    <property type="term" value="P:RNA catabolic process"/>
    <property type="evidence" value="ECO:0007669"/>
    <property type="project" value="TreeGrafter"/>
</dbReference>
<feature type="chain" id="PRO_5042862301" evidence="4">
    <location>
        <begin position="22"/>
        <end position="222"/>
    </location>
</feature>
<dbReference type="EMBL" id="JBAMMX010000014">
    <property type="protein sequence ID" value="KAK6928446.1"/>
    <property type="molecule type" value="Genomic_DNA"/>
</dbReference>
<feature type="compositionally biased region" description="Pro residues" evidence="3">
    <location>
        <begin position="197"/>
        <end position="207"/>
    </location>
</feature>
<comment type="caution">
    <text evidence="5">The sequence shown here is derived from an EMBL/GenBank/DDBJ whole genome shotgun (WGS) entry which is preliminary data.</text>
</comment>
<keyword evidence="6" id="KW-1185">Reference proteome</keyword>
<evidence type="ECO:0000256" key="4">
    <source>
        <dbReference type="SAM" id="SignalP"/>
    </source>
</evidence>
<gene>
    <name evidence="5" type="ORF">RJ641_007037</name>
</gene>
<feature type="signal peptide" evidence="4">
    <location>
        <begin position="1"/>
        <end position="21"/>
    </location>
</feature>
<dbReference type="Gene3D" id="3.90.730.10">
    <property type="entry name" value="Ribonuclease T2-like"/>
    <property type="match status" value="1"/>
</dbReference>
<dbReference type="InterPro" id="IPR001568">
    <property type="entry name" value="RNase_T2-like"/>
</dbReference>
<organism evidence="5 6">
    <name type="scientific">Dillenia turbinata</name>
    <dbReference type="NCBI Taxonomy" id="194707"/>
    <lineage>
        <taxon>Eukaryota</taxon>
        <taxon>Viridiplantae</taxon>
        <taxon>Streptophyta</taxon>
        <taxon>Embryophyta</taxon>
        <taxon>Tracheophyta</taxon>
        <taxon>Spermatophyta</taxon>
        <taxon>Magnoliopsida</taxon>
        <taxon>eudicotyledons</taxon>
        <taxon>Gunneridae</taxon>
        <taxon>Pentapetalae</taxon>
        <taxon>Dilleniales</taxon>
        <taxon>Dilleniaceae</taxon>
        <taxon>Dillenia</taxon>
    </lineage>
</organism>
<dbReference type="PANTHER" id="PTHR11240">
    <property type="entry name" value="RIBONUCLEASE T2"/>
    <property type="match status" value="1"/>
</dbReference>